<dbReference type="Pfam" id="PF00400">
    <property type="entry name" value="WD40"/>
    <property type="match status" value="1"/>
</dbReference>
<sequence>MGYEHNNIIIYSTVDDQLQMENQNLLQNSSRADHFNCISYSDSSNTLAVGSSAGHIFVRYVATGGKSQLRWHPVAVEALCFSADGKYLFSGSRDCFVATWKIETNEIYKLKKFLSPVLEVCASQELDFFAVRCNTNEVVVNDITLNQPITKVTGLYKDNRQIPAKVKCSIIVDPLNGRIVQTGSNVIQFYDFSVEREDFKLTIQHKNIAEDVQRLAEDSVEAYVTKIAFSHDAQMMATTELYGTLINLKFWLYNSHNKQYTLTTVVDSPHSNDITDLKFIPKSQTCISTCKSGDIKVWSMDENHRYMCTGVANHRNLEALCFAASEDGSVLVVVHPGMISSWDVNTLSLLSTHSMTDLHFAIDAFFTNNFQVVIANKKSVLVYSLLYEKVVLNFQVNCVHAYGNPSLNGEVVIQTLTDEILVLDLNQINDDKKLFKRLYSDPENVSGTHLKIAYVDRSRLIVVAPNHHASVLDLNASKLVRKEDREPENEDEMLYKKTSTKTTPQNSYVVGHVKTMYYSYDTDRPQDAWKELFANSLSHSLTSTHSVFTTFMDHFTMKSKASEEVGKIVQDSKNTAKMSNKAVVDKKDKMDIDVEDEELDPELIAILKK</sequence>
<dbReference type="InterPro" id="IPR001680">
    <property type="entry name" value="WD40_rpt"/>
</dbReference>
<evidence type="ECO:0000256" key="8">
    <source>
        <dbReference type="PROSITE-ProRule" id="PRU00221"/>
    </source>
</evidence>
<dbReference type="EMBL" id="JAOPGA020001659">
    <property type="protein sequence ID" value="KAL0490262.1"/>
    <property type="molecule type" value="Genomic_DNA"/>
</dbReference>
<keyword evidence="5" id="KW-0677">Repeat</keyword>
<dbReference type="SMART" id="SM00320">
    <property type="entry name" value="WD40"/>
    <property type="match status" value="3"/>
</dbReference>
<keyword evidence="4 8" id="KW-0853">WD repeat</keyword>
<gene>
    <name evidence="10" type="ORF">AKO1_006465</name>
</gene>
<feature type="repeat" description="WD" evidence="8">
    <location>
        <begin position="69"/>
        <end position="110"/>
    </location>
</feature>
<dbReference type="SUPFAM" id="SSF50998">
    <property type="entry name" value="Quinoprotein alcohol dehydrogenase-like"/>
    <property type="match status" value="1"/>
</dbReference>
<dbReference type="InterPro" id="IPR053826">
    <property type="entry name" value="WDR75"/>
</dbReference>
<organism evidence="10 11">
    <name type="scientific">Acrasis kona</name>
    <dbReference type="NCBI Taxonomy" id="1008807"/>
    <lineage>
        <taxon>Eukaryota</taxon>
        <taxon>Discoba</taxon>
        <taxon>Heterolobosea</taxon>
        <taxon>Tetramitia</taxon>
        <taxon>Eutetramitia</taxon>
        <taxon>Acrasidae</taxon>
        <taxon>Acrasis</taxon>
    </lineage>
</organism>
<evidence type="ECO:0000259" key="9">
    <source>
        <dbReference type="Pfam" id="PF23769"/>
    </source>
</evidence>
<keyword evidence="3" id="KW-0698">rRNA processing</keyword>
<evidence type="ECO:0000256" key="2">
    <source>
        <dbReference type="ARBA" id="ARBA00022517"/>
    </source>
</evidence>
<keyword evidence="7" id="KW-0539">Nucleus</keyword>
<dbReference type="SUPFAM" id="SSF50978">
    <property type="entry name" value="WD40 repeat-like"/>
    <property type="match status" value="1"/>
</dbReference>
<dbReference type="AlphaFoldDB" id="A0AAW2ZK88"/>
<dbReference type="Gene3D" id="2.130.10.10">
    <property type="entry name" value="YVTN repeat-like/Quinoprotein amine dehydrogenase"/>
    <property type="match status" value="2"/>
</dbReference>
<keyword evidence="11" id="KW-1185">Reference proteome</keyword>
<comment type="subcellular location">
    <subcellularLocation>
        <location evidence="1">Nucleus</location>
        <location evidence="1">Nucleolus</location>
    </subcellularLocation>
</comment>
<keyword evidence="2" id="KW-0690">Ribosome biogenesis</keyword>
<dbReference type="InterPro" id="IPR057644">
    <property type="entry name" value="Beta-prop_WDR75_2nd"/>
</dbReference>
<evidence type="ECO:0000256" key="6">
    <source>
        <dbReference type="ARBA" id="ARBA00023163"/>
    </source>
</evidence>
<dbReference type="GO" id="GO:2000234">
    <property type="term" value="P:positive regulation of rRNA processing"/>
    <property type="evidence" value="ECO:0007669"/>
    <property type="project" value="TreeGrafter"/>
</dbReference>
<reference evidence="10 11" key="1">
    <citation type="submission" date="2024-03" db="EMBL/GenBank/DDBJ databases">
        <title>The Acrasis kona genome and developmental transcriptomes reveal deep origins of eukaryotic multicellular pathways.</title>
        <authorList>
            <person name="Sheikh S."/>
            <person name="Fu C.-J."/>
            <person name="Brown M.W."/>
            <person name="Baldauf S.L."/>
        </authorList>
    </citation>
    <scope>NUCLEOTIDE SEQUENCE [LARGE SCALE GENOMIC DNA]</scope>
    <source>
        <strain evidence="10 11">ATCC MYA-3509</strain>
    </source>
</reference>
<accession>A0AAW2ZK88</accession>
<evidence type="ECO:0000256" key="1">
    <source>
        <dbReference type="ARBA" id="ARBA00004604"/>
    </source>
</evidence>
<evidence type="ECO:0000313" key="11">
    <source>
        <dbReference type="Proteomes" id="UP001431209"/>
    </source>
</evidence>
<dbReference type="PANTHER" id="PTHR44215">
    <property type="entry name" value="WD REPEAT-CONTAINING PROTEIN 75"/>
    <property type="match status" value="1"/>
</dbReference>
<evidence type="ECO:0000256" key="4">
    <source>
        <dbReference type="ARBA" id="ARBA00022574"/>
    </source>
</evidence>
<dbReference type="PROSITE" id="PS50082">
    <property type="entry name" value="WD_REPEATS_2"/>
    <property type="match status" value="2"/>
</dbReference>
<feature type="domain" description="WD repeat-containing protein 75 second beta-propeller" evidence="9">
    <location>
        <begin position="171"/>
        <end position="354"/>
    </location>
</feature>
<dbReference type="GO" id="GO:0032040">
    <property type="term" value="C:small-subunit processome"/>
    <property type="evidence" value="ECO:0007669"/>
    <property type="project" value="InterPro"/>
</dbReference>
<dbReference type="InterPro" id="IPR015943">
    <property type="entry name" value="WD40/YVTN_repeat-like_dom_sf"/>
</dbReference>
<dbReference type="PANTHER" id="PTHR44215:SF1">
    <property type="entry name" value="WD REPEAT-CONTAINING PROTEIN 75"/>
    <property type="match status" value="1"/>
</dbReference>
<dbReference type="Proteomes" id="UP001431209">
    <property type="component" value="Unassembled WGS sequence"/>
</dbReference>
<feature type="repeat" description="WD" evidence="8">
    <location>
        <begin position="267"/>
        <end position="308"/>
    </location>
</feature>
<dbReference type="GO" id="GO:0003723">
    <property type="term" value="F:RNA binding"/>
    <property type="evidence" value="ECO:0007669"/>
    <property type="project" value="InterPro"/>
</dbReference>
<protein>
    <submittedName>
        <fullName evidence="10">WDR75</fullName>
    </submittedName>
</protein>
<evidence type="ECO:0000256" key="7">
    <source>
        <dbReference type="ARBA" id="ARBA00023242"/>
    </source>
</evidence>
<name>A0AAW2ZK88_9EUKA</name>
<dbReference type="PROSITE" id="PS50294">
    <property type="entry name" value="WD_REPEATS_REGION"/>
    <property type="match status" value="1"/>
</dbReference>
<keyword evidence="6" id="KW-0804">Transcription</keyword>
<evidence type="ECO:0000313" key="10">
    <source>
        <dbReference type="EMBL" id="KAL0490262.1"/>
    </source>
</evidence>
<dbReference type="GO" id="GO:0045943">
    <property type="term" value="P:positive regulation of transcription by RNA polymerase I"/>
    <property type="evidence" value="ECO:0007669"/>
    <property type="project" value="InterPro"/>
</dbReference>
<dbReference type="Pfam" id="PF23769">
    <property type="entry name" value="Beta-prop_WDR75_2nd"/>
    <property type="match status" value="1"/>
</dbReference>
<evidence type="ECO:0000256" key="3">
    <source>
        <dbReference type="ARBA" id="ARBA00022552"/>
    </source>
</evidence>
<dbReference type="InterPro" id="IPR011047">
    <property type="entry name" value="Quinoprotein_ADH-like_sf"/>
</dbReference>
<comment type="caution">
    <text evidence="10">The sequence shown here is derived from an EMBL/GenBank/DDBJ whole genome shotgun (WGS) entry which is preliminary data.</text>
</comment>
<dbReference type="InterPro" id="IPR036322">
    <property type="entry name" value="WD40_repeat_dom_sf"/>
</dbReference>
<evidence type="ECO:0000256" key="5">
    <source>
        <dbReference type="ARBA" id="ARBA00022737"/>
    </source>
</evidence>
<proteinExistence type="predicted"/>
<dbReference type="GO" id="GO:0006364">
    <property type="term" value="P:rRNA processing"/>
    <property type="evidence" value="ECO:0007669"/>
    <property type="project" value="UniProtKB-KW"/>
</dbReference>